<gene>
    <name evidence="3" type="ORF">VC34_26260</name>
</gene>
<dbReference type="RefSeq" id="WP_046049166.1">
    <property type="nucleotide sequence ID" value="NZ_LACD01000033.1"/>
</dbReference>
<comment type="caution">
    <text evidence="3">The sequence shown here is derived from an EMBL/GenBank/DDBJ whole genome shotgun (WGS) entry which is preliminary data.</text>
</comment>
<proteinExistence type="predicted"/>
<evidence type="ECO:0000313" key="4">
    <source>
        <dbReference type="Proteomes" id="UP000033500"/>
    </source>
</evidence>
<accession>A0A0F4SYI3</accession>
<dbReference type="EMBL" id="LACD01000033">
    <property type="protein sequence ID" value="KJZ37201.1"/>
    <property type="molecule type" value="Genomic_DNA"/>
</dbReference>
<evidence type="ECO:0000256" key="1">
    <source>
        <dbReference type="SAM" id="Coils"/>
    </source>
</evidence>
<feature type="region of interest" description="Disordered" evidence="2">
    <location>
        <begin position="264"/>
        <end position="326"/>
    </location>
</feature>
<sequence>MAFADILNNLGTGIGNLTATPLGQLGIQLLANSGYDPNNAGFGQRLGNSFQGMQQMQNQQALQQYRHDTIATEQQRQQQLQAQAQAKADQRARYQRALQDPNFLATLSPTARQFAALGIDPGELLRATSQDNTQQRFEASQVQQQQRMDQSQSQFEERMSHMGQGASGQPKVPAPHQIIEEPLPDGRVQKHIFDAATGTYKPYGAPFNPYSTRGAKADPLAALLNGGDGTDPTAPIPLTAPDPRLPGTGGLQSYVPQTSVPLVMGGATPQSSPAPNSMAGIAQALAPAANRSSGGPATPKTQADYDALPSGARYIDPSSGKTATKR</sequence>
<feature type="coiled-coil region" evidence="1">
    <location>
        <begin position="70"/>
        <end position="97"/>
    </location>
</feature>
<feature type="compositionally biased region" description="Low complexity" evidence="2">
    <location>
        <begin position="140"/>
        <end position="154"/>
    </location>
</feature>
<protein>
    <submittedName>
        <fullName evidence="3">Uncharacterized protein</fullName>
    </submittedName>
</protein>
<feature type="compositionally biased region" description="Polar residues" evidence="2">
    <location>
        <begin position="290"/>
        <end position="301"/>
    </location>
</feature>
<reference evidence="3 4" key="1">
    <citation type="submission" date="2015-03" db="EMBL/GenBank/DDBJ databases">
        <title>Comparative genomics of Pseudomonas insights into diversity of traits involved in vanlence and defense.</title>
        <authorList>
            <person name="Qin Y."/>
        </authorList>
    </citation>
    <scope>NUCLEOTIDE SEQUENCE [LARGE SCALE GENOMIC DNA]</scope>
    <source>
        <strain evidence="3 4">C3</strain>
    </source>
</reference>
<name>A0A0F4SYI3_PSEFL</name>
<evidence type="ECO:0000256" key="2">
    <source>
        <dbReference type="SAM" id="MobiDB-lite"/>
    </source>
</evidence>
<dbReference type="AlphaFoldDB" id="A0A0F4SYI3"/>
<keyword evidence="1" id="KW-0175">Coiled coil</keyword>
<organism evidence="3 4">
    <name type="scientific">Pseudomonas fluorescens</name>
    <dbReference type="NCBI Taxonomy" id="294"/>
    <lineage>
        <taxon>Bacteria</taxon>
        <taxon>Pseudomonadati</taxon>
        <taxon>Pseudomonadota</taxon>
        <taxon>Gammaproteobacteria</taxon>
        <taxon>Pseudomonadales</taxon>
        <taxon>Pseudomonadaceae</taxon>
        <taxon>Pseudomonas</taxon>
    </lineage>
</organism>
<feature type="region of interest" description="Disordered" evidence="2">
    <location>
        <begin position="130"/>
        <end position="173"/>
    </location>
</feature>
<dbReference type="Proteomes" id="UP000033500">
    <property type="component" value="Unassembled WGS sequence"/>
</dbReference>
<evidence type="ECO:0000313" key="3">
    <source>
        <dbReference type="EMBL" id="KJZ37201.1"/>
    </source>
</evidence>
<dbReference type="PATRIC" id="fig|294.131.peg.4272"/>